<accession>D8TZZ4</accession>
<protein>
    <submittedName>
        <fullName evidence="2">Uncharacterized protein</fullName>
    </submittedName>
</protein>
<dbReference type="EMBL" id="GL378347">
    <property type="protein sequence ID" value="EFJ47018.1"/>
    <property type="molecule type" value="Genomic_DNA"/>
</dbReference>
<dbReference type="KEGG" id="vcn:VOLCADRAFT_92558"/>
<feature type="compositionally biased region" description="Acidic residues" evidence="1">
    <location>
        <begin position="113"/>
        <end position="123"/>
    </location>
</feature>
<evidence type="ECO:0000256" key="1">
    <source>
        <dbReference type="SAM" id="MobiDB-lite"/>
    </source>
</evidence>
<gene>
    <name evidence="2" type="ORF">VOLCADRAFT_92558</name>
</gene>
<feature type="region of interest" description="Disordered" evidence="1">
    <location>
        <begin position="204"/>
        <end position="228"/>
    </location>
</feature>
<dbReference type="InParanoid" id="D8TZZ4"/>
<organism evidence="3">
    <name type="scientific">Volvox carteri f. nagariensis</name>
    <dbReference type="NCBI Taxonomy" id="3068"/>
    <lineage>
        <taxon>Eukaryota</taxon>
        <taxon>Viridiplantae</taxon>
        <taxon>Chlorophyta</taxon>
        <taxon>core chlorophytes</taxon>
        <taxon>Chlorophyceae</taxon>
        <taxon>CS clade</taxon>
        <taxon>Chlamydomonadales</taxon>
        <taxon>Volvocaceae</taxon>
        <taxon>Volvox</taxon>
    </lineage>
</organism>
<feature type="region of interest" description="Disordered" evidence="1">
    <location>
        <begin position="1"/>
        <end position="20"/>
    </location>
</feature>
<evidence type="ECO:0000313" key="2">
    <source>
        <dbReference type="EMBL" id="EFJ47018.1"/>
    </source>
</evidence>
<evidence type="ECO:0000313" key="3">
    <source>
        <dbReference type="Proteomes" id="UP000001058"/>
    </source>
</evidence>
<name>D8TZZ4_VOLCA</name>
<reference evidence="2 3" key="1">
    <citation type="journal article" date="2010" name="Science">
        <title>Genomic analysis of organismal complexity in the multicellular green alga Volvox carteri.</title>
        <authorList>
            <person name="Prochnik S.E."/>
            <person name="Umen J."/>
            <person name="Nedelcu A.M."/>
            <person name="Hallmann A."/>
            <person name="Miller S.M."/>
            <person name="Nishii I."/>
            <person name="Ferris P."/>
            <person name="Kuo A."/>
            <person name="Mitros T."/>
            <person name="Fritz-Laylin L.K."/>
            <person name="Hellsten U."/>
            <person name="Chapman J."/>
            <person name="Simakov O."/>
            <person name="Rensing S.A."/>
            <person name="Terry A."/>
            <person name="Pangilinan J."/>
            <person name="Kapitonov V."/>
            <person name="Jurka J."/>
            <person name="Salamov A."/>
            <person name="Shapiro H."/>
            <person name="Schmutz J."/>
            <person name="Grimwood J."/>
            <person name="Lindquist E."/>
            <person name="Lucas S."/>
            <person name="Grigoriev I.V."/>
            <person name="Schmitt R."/>
            <person name="Kirk D."/>
            <person name="Rokhsar D.S."/>
        </authorList>
    </citation>
    <scope>NUCLEOTIDE SEQUENCE [LARGE SCALE GENOMIC DNA]</scope>
    <source>
        <strain evidence="3">f. Nagariensis / Eve</strain>
    </source>
</reference>
<dbReference type="GeneID" id="9615997"/>
<dbReference type="Proteomes" id="UP000001058">
    <property type="component" value="Unassembled WGS sequence"/>
</dbReference>
<feature type="region of interest" description="Disordered" evidence="1">
    <location>
        <begin position="113"/>
        <end position="132"/>
    </location>
</feature>
<sequence>MVGGKEPIGGCQSRDAQDTTGWSSRHWRRMWGLMLRTARVCKALGTSLLVTWPECLTVQDTCIYCCETCAAKLERAHKGKIVPHRLTWAFKLDKGPIIITSLSQPCVRVPAELEEEAEGEGAGEEGPAADGVKSDVGLVLDINSDEEESRNCVNGRFLGQDIRDVVAQLTKGEQGHLSNDDYLGALGEDGDQAVVRIALLDGAPARDQREGPRLTPRAAGDPNGDPNGELVLRLPWPAGIGLAEKSRYRELRSPQGVGHPLYTHP</sequence>
<keyword evidence="3" id="KW-1185">Reference proteome</keyword>
<proteinExistence type="predicted"/>
<dbReference type="RefSeq" id="XP_002951913.1">
    <property type="nucleotide sequence ID" value="XM_002951867.1"/>
</dbReference>
<dbReference type="AlphaFoldDB" id="D8TZZ4"/>